<evidence type="ECO:0000313" key="2">
    <source>
        <dbReference type="Proteomes" id="UP000034215"/>
    </source>
</evidence>
<comment type="caution">
    <text evidence="1">The sequence shown here is derived from an EMBL/GenBank/DDBJ whole genome shotgun (WGS) entry which is preliminary data.</text>
</comment>
<dbReference type="Proteomes" id="UP000034215">
    <property type="component" value="Unassembled WGS sequence"/>
</dbReference>
<dbReference type="AlphaFoldDB" id="A0A0G0TTZ4"/>
<proteinExistence type="predicted"/>
<reference evidence="1 2" key="1">
    <citation type="journal article" date="2015" name="Nature">
        <title>rRNA introns, odd ribosomes, and small enigmatic genomes across a large radiation of phyla.</title>
        <authorList>
            <person name="Brown C.T."/>
            <person name="Hug L.A."/>
            <person name="Thomas B.C."/>
            <person name="Sharon I."/>
            <person name="Castelle C.J."/>
            <person name="Singh A."/>
            <person name="Wilkins M.J."/>
            <person name="Williams K.H."/>
            <person name="Banfield J.F."/>
        </authorList>
    </citation>
    <scope>NUCLEOTIDE SEQUENCE [LARGE SCALE GENOMIC DNA]</scope>
</reference>
<name>A0A0G0TTZ4_9BACT</name>
<organism evidence="1 2">
    <name type="scientific">Candidatus Woesebacteria bacterium GW2011_GWB1_40_12</name>
    <dbReference type="NCBI Taxonomy" id="1618576"/>
    <lineage>
        <taxon>Bacteria</taxon>
        <taxon>Candidatus Woeseibacteriota</taxon>
    </lineage>
</organism>
<gene>
    <name evidence="1" type="ORF">UT76_C0033G0001</name>
</gene>
<protein>
    <submittedName>
        <fullName evidence="1">Uncharacterized protein</fullName>
    </submittedName>
</protein>
<accession>A0A0G0TTZ4</accession>
<feature type="non-terminal residue" evidence="1">
    <location>
        <position position="1"/>
    </location>
</feature>
<dbReference type="EMBL" id="LBYA01000033">
    <property type="protein sequence ID" value="KKR41367.1"/>
    <property type="molecule type" value="Genomic_DNA"/>
</dbReference>
<evidence type="ECO:0000313" key="1">
    <source>
        <dbReference type="EMBL" id="KKR41367.1"/>
    </source>
</evidence>
<sequence>ESTCGKRIIPESYNPFGWGIYGNTHIAFASFDEAIETVGKGLAENYVSKGFDTPRKIAPIYTPPNHVNWLNGVNYFYSKMETLEGQI</sequence>